<dbReference type="EMBL" id="JAUTBL010000002">
    <property type="protein sequence ID" value="MDQ1186312.1"/>
    <property type="molecule type" value="Genomic_DNA"/>
</dbReference>
<feature type="transmembrane region" description="Helical" evidence="1">
    <location>
        <begin position="129"/>
        <end position="149"/>
    </location>
</feature>
<keyword evidence="1" id="KW-0472">Membrane</keyword>
<feature type="transmembrane region" description="Helical" evidence="1">
    <location>
        <begin position="195"/>
        <end position="213"/>
    </location>
</feature>
<evidence type="ECO:0000313" key="3">
    <source>
        <dbReference type="Proteomes" id="UP001224781"/>
    </source>
</evidence>
<proteinExistence type="predicted"/>
<feature type="transmembrane region" description="Helical" evidence="1">
    <location>
        <begin position="219"/>
        <end position="238"/>
    </location>
</feature>
<reference evidence="2 3" key="1">
    <citation type="submission" date="2023-07" db="EMBL/GenBank/DDBJ databases">
        <title>Functional and genomic diversity of the sorghum phyllosphere microbiome.</title>
        <authorList>
            <person name="Shade A."/>
        </authorList>
    </citation>
    <scope>NUCLEOTIDE SEQUENCE [LARGE SCALE GENOMIC DNA]</scope>
    <source>
        <strain evidence="2 3">SORGH_AS_1126</strain>
    </source>
</reference>
<evidence type="ECO:0000256" key="1">
    <source>
        <dbReference type="SAM" id="Phobius"/>
    </source>
</evidence>
<feature type="transmembrane region" description="Helical" evidence="1">
    <location>
        <begin position="101"/>
        <end position="117"/>
    </location>
</feature>
<dbReference type="Proteomes" id="UP001224781">
    <property type="component" value="Unassembled WGS sequence"/>
</dbReference>
<comment type="caution">
    <text evidence="2">The sequence shown here is derived from an EMBL/GenBank/DDBJ whole genome shotgun (WGS) entry which is preliminary data.</text>
</comment>
<organism evidence="2 3">
    <name type="scientific">Agrobacterium larrymoorei</name>
    <dbReference type="NCBI Taxonomy" id="160699"/>
    <lineage>
        <taxon>Bacteria</taxon>
        <taxon>Pseudomonadati</taxon>
        <taxon>Pseudomonadota</taxon>
        <taxon>Alphaproteobacteria</taxon>
        <taxon>Hyphomicrobiales</taxon>
        <taxon>Rhizobiaceae</taxon>
        <taxon>Rhizobium/Agrobacterium group</taxon>
        <taxon>Agrobacterium</taxon>
    </lineage>
</organism>
<gene>
    <name evidence="2" type="ORF">QE408_003455</name>
</gene>
<feature type="transmembrane region" description="Helical" evidence="1">
    <location>
        <begin position="76"/>
        <end position="95"/>
    </location>
</feature>
<sequence length="318" mass="36805">MPLSIIIILLHADSLTPSRPVGKQELALWYPIQCFRQHACHFLDHYLCDARPWGSLSGVKRFVIEFLYFGLKNARACLFAGLFFLSIFVVPRAGLFGVPRYDVLLVIALTIQIFMIWSKLETLDEAKAIFLFHIVGFALELFKTSGSIQSWSYQDFAYSKVFGVPLFSGFMYAAVGSYIIQAWRLFDLRIRHHPPYWMATLIALAIYANFFTHHYIGDYRWYIAACALGLYARTSVTYRPYDKDREMPLLLSFILIGFFVWLAENISTFFAIWSYPNQLGAWSAVSLGKWSSWSLLVIMTFTIVCHLKHIKHRIFIPE</sequence>
<name>A0ABU0UMX1_9HYPH</name>
<dbReference type="Pfam" id="PF05675">
    <property type="entry name" value="DUF817"/>
    <property type="match status" value="1"/>
</dbReference>
<evidence type="ECO:0000313" key="2">
    <source>
        <dbReference type="EMBL" id="MDQ1186312.1"/>
    </source>
</evidence>
<keyword evidence="1" id="KW-0812">Transmembrane</keyword>
<keyword evidence="3" id="KW-1185">Reference proteome</keyword>
<accession>A0ABU0UMX1</accession>
<keyword evidence="1" id="KW-1133">Transmembrane helix</keyword>
<feature type="transmembrane region" description="Helical" evidence="1">
    <location>
        <begin position="161"/>
        <end position="183"/>
    </location>
</feature>
<dbReference type="InterPro" id="IPR008535">
    <property type="entry name" value="DUF817"/>
</dbReference>
<protein>
    <submittedName>
        <fullName evidence="2">Uncharacterized membrane protein YoaT (DUF817 family)</fullName>
    </submittedName>
</protein>
<dbReference type="PIRSF" id="PIRSF009141">
    <property type="entry name" value="UCP009141"/>
    <property type="match status" value="1"/>
</dbReference>
<feature type="transmembrane region" description="Helical" evidence="1">
    <location>
        <begin position="250"/>
        <end position="275"/>
    </location>
</feature>
<feature type="transmembrane region" description="Helical" evidence="1">
    <location>
        <begin position="290"/>
        <end position="307"/>
    </location>
</feature>